<feature type="compositionally biased region" description="Basic and acidic residues" evidence="1">
    <location>
        <begin position="55"/>
        <end position="86"/>
    </location>
</feature>
<name>A0A0G4HYX9_9ALVE</name>
<evidence type="ECO:0000256" key="1">
    <source>
        <dbReference type="SAM" id="MobiDB-lite"/>
    </source>
</evidence>
<proteinExistence type="predicted"/>
<feature type="compositionally biased region" description="Basic and acidic residues" evidence="1">
    <location>
        <begin position="115"/>
        <end position="125"/>
    </location>
</feature>
<sequence>MADSGPVKEEEKPEEVSDQPPAAVPPSQDETKGAVSSSPEPVIPSHGNQTVQELPAERRVQSDEKQPTGIKEELERDDRGKKRMAEEAGITSASPTAYAAAAAASPTPSGATASEEERSQREQPSKRISHRIAAAAIAAAASSGDLVSSTSGRVRTFGGKRLLAGKPRQWKLRLSRWDAPVDVASTPVSSTGSDKTAAGHQDKRAHFSVWRWEPVQDTEDPVLEAGKRSQTEPSAGPVMGGVKAGPQNLTVKGGPRSLVTRSTRQASSFLTGDSGELFAYNDMLDGQSAGSSSLRRTRREKEQQEIARIQALTLPHRHEG</sequence>
<feature type="region of interest" description="Disordered" evidence="1">
    <location>
        <begin position="183"/>
        <end position="264"/>
    </location>
</feature>
<feature type="compositionally biased region" description="Low complexity" evidence="1">
    <location>
        <begin position="91"/>
        <end position="113"/>
    </location>
</feature>
<feature type="region of interest" description="Disordered" evidence="1">
    <location>
        <begin position="285"/>
        <end position="320"/>
    </location>
</feature>
<accession>A0A0G4HYX9</accession>
<dbReference type="EMBL" id="CDMZ01004444">
    <property type="protein sequence ID" value="CEM49760.1"/>
    <property type="molecule type" value="Genomic_DNA"/>
</dbReference>
<reference evidence="2" key="1">
    <citation type="submission" date="2014-11" db="EMBL/GenBank/DDBJ databases">
        <authorList>
            <person name="Otto D Thomas"/>
            <person name="Naeem Raeece"/>
        </authorList>
    </citation>
    <scope>NUCLEOTIDE SEQUENCE</scope>
</reference>
<evidence type="ECO:0000313" key="2">
    <source>
        <dbReference type="EMBL" id="CEM49760.1"/>
    </source>
</evidence>
<gene>
    <name evidence="2" type="ORF">Cvel_9599</name>
</gene>
<feature type="compositionally biased region" description="Basic and acidic residues" evidence="1">
    <location>
        <begin position="1"/>
        <end position="15"/>
    </location>
</feature>
<protein>
    <submittedName>
        <fullName evidence="2">Uncharacterized protein</fullName>
    </submittedName>
</protein>
<dbReference type="VEuPathDB" id="CryptoDB:Cvel_9599"/>
<feature type="region of interest" description="Disordered" evidence="1">
    <location>
        <begin position="1"/>
        <end position="131"/>
    </location>
</feature>
<organism evidence="2">
    <name type="scientific">Chromera velia CCMP2878</name>
    <dbReference type="NCBI Taxonomy" id="1169474"/>
    <lineage>
        <taxon>Eukaryota</taxon>
        <taxon>Sar</taxon>
        <taxon>Alveolata</taxon>
        <taxon>Colpodellida</taxon>
        <taxon>Chromeraceae</taxon>
        <taxon>Chromera</taxon>
    </lineage>
</organism>
<dbReference type="AlphaFoldDB" id="A0A0G4HYX9"/>